<dbReference type="EC" id="5.1.3.13" evidence="3"/>
<dbReference type="CDD" id="cd00438">
    <property type="entry name" value="cupin_RmlC"/>
    <property type="match status" value="1"/>
</dbReference>
<comment type="pathway">
    <text evidence="3">Carbohydrate biosynthesis; dTDP-L-rhamnose biosynthesis.</text>
</comment>
<dbReference type="Gene3D" id="2.60.120.10">
    <property type="entry name" value="Jelly Rolls"/>
    <property type="match status" value="1"/>
</dbReference>
<protein>
    <recommendedName>
        <fullName evidence="3">dTDP-4-dehydrorhamnose 3,5-epimerase</fullName>
        <ecNumber evidence="3">5.1.3.13</ecNumber>
    </recommendedName>
    <alternativeName>
        <fullName evidence="3">Thymidine diphospho-4-keto-rhamnose 3,5-epimerase</fullName>
    </alternativeName>
</protein>
<comment type="function">
    <text evidence="3">Catalyzes the epimerization of the C3' and C5'positions of dTDP-6-deoxy-D-xylo-4-hexulose, forming dTDP-6-deoxy-L-lyxo-4-hexulose.</text>
</comment>
<dbReference type="UniPathway" id="UPA00124"/>
<comment type="subunit">
    <text evidence="3">Homodimer.</text>
</comment>
<evidence type="ECO:0000256" key="1">
    <source>
        <dbReference type="PIRSR" id="PIRSR600888-1"/>
    </source>
</evidence>
<dbReference type="GO" id="GO:0005829">
    <property type="term" value="C:cytosol"/>
    <property type="evidence" value="ECO:0007669"/>
    <property type="project" value="TreeGrafter"/>
</dbReference>
<name>I0GNG1_SELRL</name>
<sequence length="183" mass="21079">MPGFEFQELGLKDAYFISNFYAGDNRGGFTKTFEKDMYKEAGIDFSLHETFASTSMKNVIRGLHFQMRNPQAKLVSVIAGAVWDVIVDIRPDSPTYKQWMAEVLSADNHKSFYVPRGFAHGFLSLEDNTVMLYQCDGKYDKETDTGIMFNDPDIGIEWPIREQDAIHSQRDMLLMSIKEYEMK</sequence>
<comment type="similarity">
    <text evidence="3">Belongs to the dTDP-4-dehydrorhamnose 3,5-epimerase family.</text>
</comment>
<accession>I0GNG1</accession>
<evidence type="ECO:0000256" key="3">
    <source>
        <dbReference type="RuleBase" id="RU364069"/>
    </source>
</evidence>
<dbReference type="AlphaFoldDB" id="I0GNG1"/>
<dbReference type="EMBL" id="AP012292">
    <property type="protein sequence ID" value="BAL82298.1"/>
    <property type="molecule type" value="Genomic_DNA"/>
</dbReference>
<dbReference type="GO" id="GO:0000271">
    <property type="term" value="P:polysaccharide biosynthetic process"/>
    <property type="evidence" value="ECO:0007669"/>
    <property type="project" value="TreeGrafter"/>
</dbReference>
<evidence type="ECO:0000313" key="5">
    <source>
        <dbReference type="Proteomes" id="UP000007887"/>
    </source>
</evidence>
<dbReference type="InterPro" id="IPR014710">
    <property type="entry name" value="RmlC-like_jellyroll"/>
</dbReference>
<evidence type="ECO:0000256" key="2">
    <source>
        <dbReference type="PIRSR" id="PIRSR600888-3"/>
    </source>
</evidence>
<comment type="catalytic activity">
    <reaction evidence="3">
        <text>dTDP-4-dehydro-6-deoxy-alpha-D-glucose = dTDP-4-dehydro-beta-L-rhamnose</text>
        <dbReference type="Rhea" id="RHEA:16969"/>
        <dbReference type="ChEBI" id="CHEBI:57649"/>
        <dbReference type="ChEBI" id="CHEBI:62830"/>
        <dbReference type="EC" id="5.1.3.13"/>
    </reaction>
</comment>
<dbReference type="KEGG" id="sri:SELR_05900"/>
<dbReference type="PATRIC" id="fig|927704.6.peg.605"/>
<organism evidence="4 5">
    <name type="scientific">Selenomonas ruminantium subsp. lactilytica (strain NBRC 103574 / TAM6421)</name>
    <dbReference type="NCBI Taxonomy" id="927704"/>
    <lineage>
        <taxon>Bacteria</taxon>
        <taxon>Bacillati</taxon>
        <taxon>Bacillota</taxon>
        <taxon>Negativicutes</taxon>
        <taxon>Selenomonadales</taxon>
        <taxon>Selenomonadaceae</taxon>
        <taxon>Selenomonas</taxon>
    </lineage>
</organism>
<dbReference type="InterPro" id="IPR011051">
    <property type="entry name" value="RmlC_Cupin_sf"/>
</dbReference>
<dbReference type="Pfam" id="PF00908">
    <property type="entry name" value="dTDP_sugar_isom"/>
    <property type="match status" value="1"/>
</dbReference>
<reference evidence="4 5" key="1">
    <citation type="submission" date="2011-10" db="EMBL/GenBank/DDBJ databases">
        <title>Whole genome sequence of Selenomonas ruminantium subsp. lactilytica TAM6421.</title>
        <authorList>
            <person name="Oguchi A."/>
            <person name="Ankai A."/>
            <person name="Kaneko J."/>
            <person name="Yamada-Narita S."/>
            <person name="Fukui S."/>
            <person name="Takahashi M."/>
            <person name="Onodera T."/>
            <person name="Kojima S."/>
            <person name="Fushimi T."/>
            <person name="Abe N."/>
            <person name="Kamio Y."/>
            <person name="Yamazaki S."/>
            <person name="Fujita N."/>
        </authorList>
    </citation>
    <scope>NUCLEOTIDE SEQUENCE [LARGE SCALE GENOMIC DNA]</scope>
    <source>
        <strain evidence="5">NBRC 103574 / TAM6421</strain>
    </source>
</reference>
<dbReference type="PANTHER" id="PTHR21047">
    <property type="entry name" value="DTDP-6-DEOXY-D-GLUCOSE-3,5 EPIMERASE"/>
    <property type="match status" value="1"/>
</dbReference>
<gene>
    <name evidence="4" type="primary">rfbC</name>
    <name evidence="4" type="ordered locus">SELR_05900</name>
</gene>
<dbReference type="SUPFAM" id="SSF51182">
    <property type="entry name" value="RmlC-like cupins"/>
    <property type="match status" value="1"/>
</dbReference>
<dbReference type="NCBIfam" id="TIGR01221">
    <property type="entry name" value="rmlC"/>
    <property type="match status" value="1"/>
</dbReference>
<dbReference type="eggNOG" id="COG1898">
    <property type="taxonomic scope" value="Bacteria"/>
</dbReference>
<feature type="active site" description="Proton acceptor" evidence="1">
    <location>
        <position position="64"/>
    </location>
</feature>
<feature type="site" description="Participates in a stacking interaction with the thymidine ring of dTDP-4-oxo-6-deoxyglucose" evidence="2">
    <location>
        <position position="139"/>
    </location>
</feature>
<dbReference type="GO" id="GO:0019305">
    <property type="term" value="P:dTDP-rhamnose biosynthetic process"/>
    <property type="evidence" value="ECO:0007669"/>
    <property type="project" value="UniProtKB-UniRule"/>
</dbReference>
<feature type="active site" description="Proton donor" evidence="1">
    <location>
        <position position="133"/>
    </location>
</feature>
<dbReference type="GO" id="GO:0008830">
    <property type="term" value="F:dTDP-4-dehydrorhamnose 3,5-epimerase activity"/>
    <property type="evidence" value="ECO:0007669"/>
    <property type="project" value="UniProtKB-UniRule"/>
</dbReference>
<dbReference type="Proteomes" id="UP000007887">
    <property type="component" value="Chromosome"/>
</dbReference>
<proteinExistence type="inferred from homology"/>
<dbReference type="InterPro" id="IPR000888">
    <property type="entry name" value="RmlC-like"/>
</dbReference>
<keyword evidence="3 4" id="KW-0413">Isomerase</keyword>
<evidence type="ECO:0000313" key="4">
    <source>
        <dbReference type="EMBL" id="BAL82298.1"/>
    </source>
</evidence>
<dbReference type="PANTHER" id="PTHR21047:SF2">
    <property type="entry name" value="THYMIDINE DIPHOSPHO-4-KETO-RHAMNOSE 3,5-EPIMERASE"/>
    <property type="match status" value="1"/>
</dbReference>
<dbReference type="HOGENOM" id="CLU_090940_1_1_9"/>
<dbReference type="RefSeq" id="WP_014423740.1">
    <property type="nucleotide sequence ID" value="NC_017068.1"/>
</dbReference>